<dbReference type="GO" id="GO:0012505">
    <property type="term" value="C:endomembrane system"/>
    <property type="evidence" value="ECO:0007669"/>
    <property type="project" value="UniProtKB-SubCell"/>
</dbReference>
<dbReference type="Pfam" id="PF04191">
    <property type="entry name" value="PEMT"/>
    <property type="match status" value="1"/>
</dbReference>
<dbReference type="InterPro" id="IPR052527">
    <property type="entry name" value="Metal_cation-efflux_comp"/>
</dbReference>
<evidence type="ECO:0000256" key="1">
    <source>
        <dbReference type="ARBA" id="ARBA00004127"/>
    </source>
</evidence>
<evidence type="ECO:0000313" key="7">
    <source>
        <dbReference type="Proteomes" id="UP000232883"/>
    </source>
</evidence>
<evidence type="ECO:0000256" key="2">
    <source>
        <dbReference type="ARBA" id="ARBA00022692"/>
    </source>
</evidence>
<keyword evidence="6" id="KW-0489">Methyltransferase</keyword>
<feature type="transmembrane region" description="Helical" evidence="5">
    <location>
        <begin position="28"/>
        <end position="50"/>
    </location>
</feature>
<dbReference type="InterPro" id="IPR007318">
    <property type="entry name" value="Phopholipid_MeTrfase"/>
</dbReference>
<dbReference type="OrthoDB" id="9809773at2"/>
<reference evidence="6 7" key="1">
    <citation type="submission" date="2017-11" db="EMBL/GenBank/DDBJ databases">
        <title>Taxonomic description and genome sequences of Spirosoma HA7 sp. nov., isolated from pollen microhabitat of Corylus avellana.</title>
        <authorList>
            <person name="Ambika Manirajan B."/>
            <person name="Suarez C."/>
            <person name="Ratering S."/>
            <person name="Geissler-Plaum R."/>
            <person name="Cardinale M."/>
            <person name="Sylvia S."/>
        </authorList>
    </citation>
    <scope>NUCLEOTIDE SEQUENCE [LARGE SCALE GENOMIC DNA]</scope>
    <source>
        <strain evidence="6 7">HA7</strain>
    </source>
</reference>
<keyword evidence="3 5" id="KW-1133">Transmembrane helix</keyword>
<keyword evidence="6" id="KW-0808">Transferase</keyword>
<dbReference type="PANTHER" id="PTHR43847">
    <property type="entry name" value="BLL3993 PROTEIN"/>
    <property type="match status" value="1"/>
</dbReference>
<dbReference type="PANTHER" id="PTHR43847:SF1">
    <property type="entry name" value="BLL3993 PROTEIN"/>
    <property type="match status" value="1"/>
</dbReference>
<evidence type="ECO:0000256" key="5">
    <source>
        <dbReference type="SAM" id="Phobius"/>
    </source>
</evidence>
<dbReference type="GO" id="GO:0008168">
    <property type="term" value="F:methyltransferase activity"/>
    <property type="evidence" value="ECO:0007669"/>
    <property type="project" value="UniProtKB-KW"/>
</dbReference>
<evidence type="ECO:0000256" key="3">
    <source>
        <dbReference type="ARBA" id="ARBA00022989"/>
    </source>
</evidence>
<proteinExistence type="predicted"/>
<protein>
    <submittedName>
        <fullName evidence="6">Isoprenylcysteine carboxylmethyltransferase family protein</fullName>
    </submittedName>
</protein>
<keyword evidence="7" id="KW-1185">Reference proteome</keyword>
<sequence length="140" mass="15832">MLFGATLLIGLLVSYAFPTPVVEPKTALVIGLMLLIIGVITLLLAFRGMIQHKTTIHPKGATTAIVRNGLYRYTRNPMYLSLTLIYLGVSVAMNAWWGLLLLIPLLVVVQKGIVEREEQYLIRKFGQDYLSYKAQVRRWL</sequence>
<keyword evidence="2 5" id="KW-0812">Transmembrane</keyword>
<dbReference type="KEGG" id="spir:CWM47_17465"/>
<evidence type="ECO:0000313" key="6">
    <source>
        <dbReference type="EMBL" id="AUD03463.1"/>
    </source>
</evidence>
<organism evidence="6 7">
    <name type="scientific">Spirosoma pollinicola</name>
    <dbReference type="NCBI Taxonomy" id="2057025"/>
    <lineage>
        <taxon>Bacteria</taxon>
        <taxon>Pseudomonadati</taxon>
        <taxon>Bacteroidota</taxon>
        <taxon>Cytophagia</taxon>
        <taxon>Cytophagales</taxon>
        <taxon>Cytophagaceae</taxon>
        <taxon>Spirosoma</taxon>
    </lineage>
</organism>
<name>A0A2K8Z0P7_9BACT</name>
<dbReference type="EMBL" id="CP025096">
    <property type="protein sequence ID" value="AUD03463.1"/>
    <property type="molecule type" value="Genomic_DNA"/>
</dbReference>
<dbReference type="AlphaFoldDB" id="A0A2K8Z0P7"/>
<accession>A0A2K8Z0P7</accession>
<dbReference type="Gene3D" id="1.20.120.1630">
    <property type="match status" value="1"/>
</dbReference>
<evidence type="ECO:0000256" key="4">
    <source>
        <dbReference type="ARBA" id="ARBA00023136"/>
    </source>
</evidence>
<comment type="subcellular location">
    <subcellularLocation>
        <location evidence="1">Endomembrane system</location>
        <topology evidence="1">Multi-pass membrane protein</topology>
    </subcellularLocation>
</comment>
<keyword evidence="4 5" id="KW-0472">Membrane</keyword>
<feature type="transmembrane region" description="Helical" evidence="5">
    <location>
        <begin position="70"/>
        <end position="89"/>
    </location>
</feature>
<dbReference type="Proteomes" id="UP000232883">
    <property type="component" value="Chromosome"/>
</dbReference>
<dbReference type="GO" id="GO:0032259">
    <property type="term" value="P:methylation"/>
    <property type="evidence" value="ECO:0007669"/>
    <property type="project" value="UniProtKB-KW"/>
</dbReference>
<gene>
    <name evidence="6" type="ORF">CWM47_17465</name>
</gene>